<sequence length="1670" mass="188533">MFYEKLKTEGGVDKFLEKLSREGICQSQPQEGTEKANSVDFTESAEKTFYRTTYCEACPWCGAEKVNGPNGKWKDKDGKDCAKGNRKKYDPEKTTTIEILTADKEKSGVLQKYKKFCGANGEKSAAGAATGGDSQIKKWQCYYEGVNNDNCVEGTWEKFTQDKKVMSYNAFFWDWVYHMLHDSVEWKTELSKCINNESKVCKKNKCNSDCDCFLKWVKQKENEWKNIVKHFKKQGDIPGGCYSTTLEYLLDKDLLLKSIKDTHADAKDIEHIKALLEKEEATGGVAGGVFGDFGTGGMCGTGGANGKNSIIDKLLQHEEEDAKKCLQTHKDDQCKPKTNEGLGRSDEPQSPAPNHHDDEEEEEDEVEEDDVEEGTEAASEEAVDTAVEPAEDTEQVEETVAKTTTPSVEVCKTVAKALEGDLGQACRQKYINGRENFPNWKCISSGDKTATSDGEKATGSGNDGATGGKDGATGGLCIPPRRRKLYLGGFKRLTDGTTEASSEATSATASRAQSDPLLAAFVESAAVETFFAWHKYKMEKEREDIEKHEENVTYTSHVGEELQKKLEENGEIPEEFKRQMFYTLGDYRDILFGNTDIVSKASSDDKNIETIKNKIDKILPKNGGTPPPGQKSENPESWWNKHGPDIWNGMICALTYKESGDKKIEQVKTANSKLLDKLKKEDDGEYKYENVTFEGGFDESDCATEALLPDASPKGKTKLENFVKRPFFFRWLEEWGEEFCRKQKHKLEIIRVDCRGKDDDKNCSGDGLKCNEEVPENEKIYEGFHCPSCANSCRWYKKWIERKGKEFTEQKEAYAGQKGKFQTESDNGFCGKLKDDAAKFLENLGPCKNDSEEGKKIFEDNGDTFGPAKNCKPCSKFKIKCNGSDCSGPKENKCNGKNSIDANDIETMGNFTHDVDMLVSDNSTTESKGNGLKQACGSANIFKGIREDKWKCRNVCGVHICKRENEGDEKYIIMKELLKRWLEYFFEDYNKINAKISGCTKNGEVSKCIKDCVDKWITKKKDEWQKINDNYLRKYTEKYDDGNTLTNFLEQYQHLTEFQKAIKPCPTLDAFERSIHCNGTSILGNAKAEKKDIVLCLLKKLEDKANKCKEKHQTCTDTAQPKTPDDEEDLTLEEDEQNTVGKQQPSFCPEIKSEQEDESGCDAPEEKTKENDQAGVEELKPPADSPPAPAPGPGPEPPKEKETSPSSPPLSDQPTNSISDILSSTIPFGIAIALTSIVFLFLKKKTKSTIDLFRVINIPKSDYDIPTKLSPNRYIPYTSGKYRGKRYIYLEGDSGTDSGYTDHYSDITSSSESEYEEIDINDIYVPHAPKYKTLIEVVLEPSGKLSGNTIPTSDKNTPSDTQNDIQNDGIPSSKITDNEWNTLKDEFISNMLQNEPNTEPNILRDNVDNNTHPTTSRHNIDQKPFITSIHDRDLYSGEEYNYDMSTNSGNNDLYNGKNNLYSGQNNVYSGIDLINDSLSGDYDIYDEVLKRKENELFGTNHVKHTSIHSVAKLTNSDPIHNQLELFHKWLDRHRDMCEKWENHHERLAKLKEEWENETHSGNTHPSESNKTLNTDVSIQIDMDHGKPKKEFTNMDTNMDTPTMHSILDDLEKYNEPYYDVQDDIYYDVHDHDVSTVDTNAMDVPSKVQIEMDVNTKLVKEKYPIADVWDI</sequence>
<feature type="compositionally biased region" description="Basic and acidic residues" evidence="1">
    <location>
        <begin position="326"/>
        <end position="347"/>
    </location>
</feature>
<proteinExistence type="predicted"/>
<gene>
    <name evidence="7" type="ORF">PFDG_01039</name>
</gene>
<accession>A0A0L7LYH8</accession>
<dbReference type="Pfam" id="PF03011">
    <property type="entry name" value="PFEMP"/>
    <property type="match status" value="2"/>
</dbReference>
<feature type="domain" description="Duffy-binding-like" evidence="2">
    <location>
        <begin position="977"/>
        <end position="1114"/>
    </location>
</feature>
<reference evidence="8" key="2">
    <citation type="submission" date="2006-09" db="EMBL/GenBank/DDBJ databases">
        <title>The genome sequence of Plasmodium falciparum Dd2.</title>
        <authorList>
            <consortium name="The Broad Institute Genome Sequencing Platform"/>
            <person name="Birren B."/>
            <person name="Lander E."/>
            <person name="Galagan J."/>
            <person name="Nusbaum C."/>
            <person name="Devon K."/>
            <person name="Henn M."/>
            <person name="Jaffe D."/>
            <person name="Butler J."/>
            <person name="Alvarez P."/>
            <person name="Gnerre S."/>
            <person name="Grabherr M."/>
            <person name="Kleber M."/>
            <person name="Mauceli E."/>
            <person name="Brockman W."/>
            <person name="MacCallum I.A."/>
            <person name="Rounsley S."/>
            <person name="Young S."/>
            <person name="LaButti K."/>
            <person name="Pushparaj V."/>
            <person name="DeCaprio D."/>
            <person name="Crawford M."/>
            <person name="Koehrsen M."/>
            <person name="Engels R."/>
            <person name="Montgomery P."/>
            <person name="Pearson M."/>
            <person name="Howarth C."/>
            <person name="Larson L."/>
            <person name="Luoma S."/>
            <person name="White J."/>
            <person name="Kodira C."/>
            <person name="Zeng Q."/>
            <person name="O'Leary S."/>
            <person name="Yandava C."/>
            <person name="Alvarado L."/>
            <person name="Wirth D."/>
            <person name="Volkman S."/>
            <person name="Hartl D."/>
        </authorList>
    </citation>
    <scope>NUCLEOTIDE SEQUENCE [LARGE SCALE GENOMIC DNA]</scope>
</reference>
<dbReference type="InterPro" id="IPR041480">
    <property type="entry name" value="CIDR1_gamma"/>
</dbReference>
<dbReference type="Gene3D" id="1.10.1900.40">
    <property type="entry name" value="Acidic terminal segments, variant surface antigen of PfEMP1"/>
    <property type="match status" value="2"/>
</dbReference>
<evidence type="ECO:0000259" key="6">
    <source>
        <dbReference type="Pfam" id="PF22672"/>
    </source>
</evidence>
<dbReference type="FunFam" id="1.20.58.1930:FF:000001">
    <property type="entry name" value="Erythrocyte membrane protein 1, PfEMP1"/>
    <property type="match status" value="1"/>
</dbReference>
<dbReference type="GO" id="GO:0016020">
    <property type="term" value="C:membrane"/>
    <property type="evidence" value="ECO:0007669"/>
    <property type="project" value="InterPro"/>
</dbReference>
<dbReference type="FunFam" id="1.10.1900.40:FF:000002">
    <property type="entry name" value="Erythrocyte membrane protein 1, PfEMP1"/>
    <property type="match status" value="1"/>
</dbReference>
<feature type="domain" description="Plasmodium falciparum erythrocyte membrane protein 1 acidic terminal segment" evidence="4">
    <location>
        <begin position="1225"/>
        <end position="1670"/>
    </location>
</feature>
<dbReference type="Pfam" id="PF15445">
    <property type="entry name" value="ATS"/>
    <property type="match status" value="1"/>
</dbReference>
<feature type="region of interest" description="Disordered" evidence="1">
    <location>
        <begin position="618"/>
        <end position="639"/>
    </location>
</feature>
<dbReference type="GO" id="GO:0046789">
    <property type="term" value="F:host cell surface receptor binding"/>
    <property type="evidence" value="ECO:0007669"/>
    <property type="project" value="InterPro"/>
</dbReference>
<feature type="compositionally biased region" description="Gly residues" evidence="1">
    <location>
        <begin position="461"/>
        <end position="474"/>
    </location>
</feature>
<evidence type="ECO:0000259" key="5">
    <source>
        <dbReference type="Pfam" id="PF18562"/>
    </source>
</evidence>
<organism evidence="7 8">
    <name type="scientific">Plasmodium falciparum (isolate Dd2)</name>
    <dbReference type="NCBI Taxonomy" id="57267"/>
    <lineage>
        <taxon>Eukaryota</taxon>
        <taxon>Sar</taxon>
        <taxon>Alveolata</taxon>
        <taxon>Apicomplexa</taxon>
        <taxon>Aconoidasida</taxon>
        <taxon>Haemosporida</taxon>
        <taxon>Plasmodiidae</taxon>
        <taxon>Plasmodium</taxon>
        <taxon>Plasmodium (Laverania)</taxon>
    </lineage>
</organism>
<dbReference type="Proteomes" id="UP000054282">
    <property type="component" value="Unassembled WGS sequence"/>
</dbReference>
<evidence type="ECO:0000256" key="1">
    <source>
        <dbReference type="SAM" id="MobiDB-lite"/>
    </source>
</evidence>
<evidence type="ECO:0000259" key="4">
    <source>
        <dbReference type="Pfam" id="PF15445"/>
    </source>
</evidence>
<feature type="region of interest" description="Disordered" evidence="1">
    <location>
        <begin position="326"/>
        <end position="406"/>
    </location>
</feature>
<dbReference type="KEGG" id="pfd:PFDG_01039"/>
<feature type="compositionally biased region" description="Basic and acidic residues" evidence="1">
    <location>
        <begin position="1164"/>
        <end position="1181"/>
    </location>
</feature>
<protein>
    <recommendedName>
        <fullName evidence="9">Erythrocyte membrane protein 1</fullName>
    </recommendedName>
</protein>
<dbReference type="InterPro" id="IPR004258">
    <property type="entry name" value="DBL"/>
</dbReference>
<dbReference type="Gene3D" id="1.20.1310.20">
    <property type="entry name" value="Duffy-antigen binding domain"/>
    <property type="match status" value="1"/>
</dbReference>
<feature type="region of interest" description="Disordered" evidence="1">
    <location>
        <begin position="447"/>
        <end position="474"/>
    </location>
</feature>
<dbReference type="FunFam" id="1.10.1900.40:FF:000003">
    <property type="entry name" value="Erythrocyte membrane protein 1"/>
    <property type="match status" value="1"/>
</dbReference>
<dbReference type="Pfam" id="PF18562">
    <property type="entry name" value="CIDR1_gamma"/>
    <property type="match status" value="1"/>
</dbReference>
<dbReference type="SUPFAM" id="SSF140924">
    <property type="entry name" value="Duffy binding domain-like"/>
    <property type="match status" value="3"/>
</dbReference>
<dbReference type="EMBL" id="DS016157">
    <property type="protein sequence ID" value="KOB85598.1"/>
    <property type="molecule type" value="Genomic_DNA"/>
</dbReference>
<feature type="domain" description="Duffy-antigen binding" evidence="3">
    <location>
        <begin position="475"/>
        <end position="664"/>
    </location>
</feature>
<dbReference type="InterPro" id="IPR008602">
    <property type="entry name" value="Duffy-antigen-binding"/>
</dbReference>
<evidence type="ECO:0000259" key="3">
    <source>
        <dbReference type="Pfam" id="PF05424"/>
    </source>
</evidence>
<dbReference type="InterPro" id="IPR029211">
    <property type="entry name" value="PfEMP1_ATS"/>
</dbReference>
<feature type="domain" description="Duffy-binding-like" evidence="2">
    <location>
        <begin position="171"/>
        <end position="332"/>
    </location>
</feature>
<feature type="compositionally biased region" description="Pro residues" evidence="1">
    <location>
        <begin position="1183"/>
        <end position="1196"/>
    </location>
</feature>
<evidence type="ECO:0000259" key="2">
    <source>
        <dbReference type="Pfam" id="PF03011"/>
    </source>
</evidence>
<feature type="region of interest" description="Disordered" evidence="1">
    <location>
        <begin position="1345"/>
        <end position="1376"/>
    </location>
</feature>
<dbReference type="OrthoDB" id="10574214at2759"/>
<reference evidence="8" key="1">
    <citation type="submission" date="2006-09" db="EMBL/GenBank/DDBJ databases">
        <title>Annotation of Plasmodium falciparum Dd2.</title>
        <authorList>
            <consortium name="The Broad Institute Genome Sequencing Platform"/>
            <person name="Volkman S.K."/>
            <person name="Neafsey D.E."/>
            <person name="Dash A.P."/>
            <person name="Chitnis C.E."/>
            <person name="Hartl D.L."/>
            <person name="Young S.K."/>
            <person name="Zeng Q."/>
            <person name="Koehrsen M."/>
            <person name="Alvarado L."/>
            <person name="Berlin A."/>
            <person name="Borenstein D."/>
            <person name="Chapman S.B."/>
            <person name="Chen Z."/>
            <person name="Engels R."/>
            <person name="Freedman E."/>
            <person name="Gellesch M."/>
            <person name="Goldberg J."/>
            <person name="Griggs A."/>
            <person name="Gujja S."/>
            <person name="Heilman E.R."/>
            <person name="Heiman D.I."/>
            <person name="Howarth C."/>
            <person name="Jen D."/>
            <person name="Larson L."/>
            <person name="Mehta T."/>
            <person name="Neiman D."/>
            <person name="Park D."/>
            <person name="Pearson M."/>
            <person name="Roberts A."/>
            <person name="Saif S."/>
            <person name="Shea T."/>
            <person name="Shenoy N."/>
            <person name="Sisk P."/>
            <person name="Stolte C."/>
            <person name="Sykes S."/>
            <person name="Walk T."/>
            <person name="White J."/>
            <person name="Yandava C."/>
            <person name="Haas B."/>
            <person name="Henn M.R."/>
            <person name="Nusbaum C."/>
            <person name="Birren B."/>
        </authorList>
    </citation>
    <scope>NUCLEOTIDE SEQUENCE [LARGE SCALE GENOMIC DNA]</scope>
</reference>
<feature type="region of interest" description="Disordered" evidence="1">
    <location>
        <begin position="1109"/>
        <end position="1218"/>
    </location>
</feature>
<evidence type="ECO:0000313" key="8">
    <source>
        <dbReference type="Proteomes" id="UP000054282"/>
    </source>
</evidence>
<feature type="domain" description="Duffy-binding-like" evidence="6">
    <location>
        <begin position="734"/>
        <end position="868"/>
    </location>
</feature>
<feature type="compositionally biased region" description="Acidic residues" evidence="1">
    <location>
        <begin position="1125"/>
        <end position="1137"/>
    </location>
</feature>
<evidence type="ECO:0000313" key="7">
    <source>
        <dbReference type="EMBL" id="KOB85598.1"/>
    </source>
</evidence>
<name>A0A0L7LYH8_PLAF4</name>
<dbReference type="Pfam" id="PF05424">
    <property type="entry name" value="Duffy_binding"/>
    <property type="match status" value="1"/>
</dbReference>
<dbReference type="Gene3D" id="1.20.58.1930">
    <property type="match status" value="1"/>
</dbReference>
<feature type="compositionally biased region" description="Acidic residues" evidence="1">
    <location>
        <begin position="358"/>
        <end position="397"/>
    </location>
</feature>
<dbReference type="InterPro" id="IPR054595">
    <property type="entry name" value="DBL_C"/>
</dbReference>
<dbReference type="Gene3D" id="1.20.58.830">
    <property type="match status" value="2"/>
</dbReference>
<dbReference type="InterPro" id="IPR042202">
    <property type="entry name" value="Duffy-ag-bd_sf"/>
</dbReference>
<feature type="domain" description="Cysteine-rich interdomain region 1 gamma" evidence="5">
    <location>
        <begin position="912"/>
        <end position="965"/>
    </location>
</feature>
<dbReference type="InterPro" id="IPR044932">
    <property type="entry name" value="PfEMP1_ATS_sf"/>
</dbReference>
<dbReference type="Pfam" id="PF22672">
    <property type="entry name" value="DBL_C"/>
    <property type="match status" value="1"/>
</dbReference>
<evidence type="ECO:0008006" key="9">
    <source>
        <dbReference type="Google" id="ProtNLM"/>
    </source>
</evidence>